<evidence type="ECO:0000313" key="4">
    <source>
        <dbReference type="Proteomes" id="UP000460718"/>
    </source>
</evidence>
<comment type="caution">
    <text evidence="1">The sequence shown here is derived from an EMBL/GenBank/DDBJ whole genome shotgun (WGS) entry which is preliminary data.</text>
</comment>
<evidence type="ECO:0000313" key="3">
    <source>
        <dbReference type="Proteomes" id="UP000429523"/>
    </source>
</evidence>
<evidence type="ECO:0000313" key="2">
    <source>
        <dbReference type="EMBL" id="KAE9014015.1"/>
    </source>
</evidence>
<name>A0A6A3F5B7_9STRA</name>
<dbReference type="EMBL" id="QXGF01000479">
    <property type="protein sequence ID" value="KAE8939591.1"/>
    <property type="molecule type" value="Genomic_DNA"/>
</dbReference>
<evidence type="ECO:0000313" key="1">
    <source>
        <dbReference type="EMBL" id="KAE8939591.1"/>
    </source>
</evidence>
<dbReference type="AlphaFoldDB" id="A0A6A3F5B7"/>
<dbReference type="EMBL" id="QXFW01000383">
    <property type="protein sequence ID" value="KAE9014015.1"/>
    <property type="molecule type" value="Genomic_DNA"/>
</dbReference>
<accession>A0A6A3F5B7</accession>
<dbReference type="Proteomes" id="UP000460718">
    <property type="component" value="Unassembled WGS sequence"/>
</dbReference>
<dbReference type="Proteomes" id="UP000429523">
    <property type="component" value="Unassembled WGS sequence"/>
</dbReference>
<reference evidence="1 3" key="1">
    <citation type="submission" date="2018-08" db="EMBL/GenBank/DDBJ databases">
        <title>Genomic investigation of the strawberry pathogen Phytophthora fragariae indicates pathogenicity is determined by transcriptional variation in three key races.</title>
        <authorList>
            <person name="Adams T.M."/>
            <person name="Armitage A.D."/>
            <person name="Sobczyk M.K."/>
            <person name="Bates H.J."/>
            <person name="Dunwell J.M."/>
            <person name="Nellist C.F."/>
            <person name="Harrison R.J."/>
        </authorList>
    </citation>
    <scope>NUCLEOTIDE SEQUENCE [LARGE SCALE GENOMIC DNA]</scope>
    <source>
        <strain evidence="1 3">NOV-9</strain>
        <strain evidence="2 4">SCRP245</strain>
    </source>
</reference>
<gene>
    <name evidence="1" type="ORF">PF009_g10570</name>
    <name evidence="2" type="ORF">PF011_g8240</name>
</gene>
<proteinExistence type="predicted"/>
<organism evidence="1 3">
    <name type="scientific">Phytophthora fragariae</name>
    <dbReference type="NCBI Taxonomy" id="53985"/>
    <lineage>
        <taxon>Eukaryota</taxon>
        <taxon>Sar</taxon>
        <taxon>Stramenopiles</taxon>
        <taxon>Oomycota</taxon>
        <taxon>Peronosporomycetes</taxon>
        <taxon>Peronosporales</taxon>
        <taxon>Peronosporaceae</taxon>
        <taxon>Phytophthora</taxon>
    </lineage>
</organism>
<sequence>MPPTKKKPKDYGGEPFWLDDSDLSTAVSMGLLRPEAPVQHSDPSQDDYDIAYDRRDNVGSEYHGTQKAIQTRCNAFARASGFQLKVESYSSKRNGVGNAKYVCKKLNGQQFFYKEANAEEIVCPFSINVSGIEGFWKVTRVNFAHNHIKNVGFSSRPVAEGTIPRPAKDKRNATQSIAELTRLAESEMLPLYEGKTEKITGAAISDFFVSKGFTVGASAISRIKRVLDEANSIARRVSYHKLESYLKLMAEKTQVPCGSLRKKGMEHSSERVLSPTSGYELLEWRDGFLVWMELTSRVK</sequence>
<protein>
    <submittedName>
        <fullName evidence="1">Uncharacterized protein</fullName>
    </submittedName>
</protein>